<proteinExistence type="predicted"/>
<gene>
    <name evidence="3" type="ORF">GV789_25520</name>
</gene>
<feature type="non-terminal residue" evidence="3">
    <location>
        <position position="33"/>
    </location>
</feature>
<dbReference type="RefSeq" id="WP_163830176.1">
    <property type="nucleotide sequence ID" value="NZ_JAAGUZ010000102.1"/>
</dbReference>
<sequence length="33" mass="3281">MTDAAAGAQGLTIEDLGSANGTFVNGVRQQTSV</sequence>
<protein>
    <submittedName>
        <fullName evidence="3">FHA domain-containing protein</fullName>
    </submittedName>
</protein>
<name>A0A6P1DE03_9NOCA</name>
<feature type="domain" description="FHA" evidence="2">
    <location>
        <begin position="13"/>
        <end position="29"/>
    </location>
</feature>
<dbReference type="EMBL" id="JAAGUZ010000102">
    <property type="protein sequence ID" value="NEW47769.1"/>
    <property type="molecule type" value="Genomic_DNA"/>
</dbReference>
<reference evidence="3 4" key="1">
    <citation type="submission" date="2020-01" db="EMBL/GenBank/DDBJ databases">
        <title>Genetics and antimicrobial susceptibilities of Nocardia species isolated from the soil; a comparison with species isolated from humans.</title>
        <authorList>
            <person name="Carrasco G."/>
            <person name="Monzon S."/>
            <person name="Sansegundo M."/>
            <person name="Garcia E."/>
            <person name="Garrido N."/>
            <person name="Medina M.J."/>
            <person name="Villalon P."/>
            <person name="Ramirez-Arocha A.C."/>
            <person name="Jimenez P."/>
            <person name="Cuesta I."/>
            <person name="Valdezate S."/>
        </authorList>
    </citation>
    <scope>NUCLEOTIDE SEQUENCE [LARGE SCALE GENOMIC DNA]</scope>
    <source>
        <strain evidence="3 4">CNM20110639</strain>
    </source>
</reference>
<dbReference type="Proteomes" id="UP000468928">
    <property type="component" value="Unassembled WGS sequence"/>
</dbReference>
<evidence type="ECO:0000256" key="1">
    <source>
        <dbReference type="ARBA" id="ARBA00022553"/>
    </source>
</evidence>
<evidence type="ECO:0000313" key="3">
    <source>
        <dbReference type="EMBL" id="NEW47769.1"/>
    </source>
</evidence>
<dbReference type="PROSITE" id="PS50006">
    <property type="entry name" value="FHA_DOMAIN"/>
    <property type="match status" value="1"/>
</dbReference>
<evidence type="ECO:0000313" key="4">
    <source>
        <dbReference type="Proteomes" id="UP000468928"/>
    </source>
</evidence>
<organism evidence="3 4">
    <name type="scientific">Nocardia cyriacigeorgica</name>
    <dbReference type="NCBI Taxonomy" id="135487"/>
    <lineage>
        <taxon>Bacteria</taxon>
        <taxon>Bacillati</taxon>
        <taxon>Actinomycetota</taxon>
        <taxon>Actinomycetes</taxon>
        <taxon>Mycobacteriales</taxon>
        <taxon>Nocardiaceae</taxon>
        <taxon>Nocardia</taxon>
    </lineage>
</organism>
<dbReference type="AlphaFoldDB" id="A0A6P1DE03"/>
<dbReference type="CDD" id="cd00060">
    <property type="entry name" value="FHA"/>
    <property type="match status" value="1"/>
</dbReference>
<keyword evidence="1" id="KW-0597">Phosphoprotein</keyword>
<accession>A0A6P1DE03</accession>
<dbReference type="Gene3D" id="2.60.200.20">
    <property type="match status" value="1"/>
</dbReference>
<dbReference type="InterPro" id="IPR008984">
    <property type="entry name" value="SMAD_FHA_dom_sf"/>
</dbReference>
<dbReference type="SUPFAM" id="SSF49879">
    <property type="entry name" value="SMAD/FHA domain"/>
    <property type="match status" value="1"/>
</dbReference>
<evidence type="ECO:0000259" key="2">
    <source>
        <dbReference type="PROSITE" id="PS50006"/>
    </source>
</evidence>
<dbReference type="Pfam" id="PF00498">
    <property type="entry name" value="FHA"/>
    <property type="match status" value="1"/>
</dbReference>
<dbReference type="InterPro" id="IPR000253">
    <property type="entry name" value="FHA_dom"/>
</dbReference>
<comment type="caution">
    <text evidence="3">The sequence shown here is derived from an EMBL/GenBank/DDBJ whole genome shotgun (WGS) entry which is preliminary data.</text>
</comment>